<organism evidence="2 3">
    <name type="scientific">Stenomitos frigidus AS-A4</name>
    <dbReference type="NCBI Taxonomy" id="2933935"/>
    <lineage>
        <taxon>Bacteria</taxon>
        <taxon>Bacillati</taxon>
        <taxon>Cyanobacteriota</taxon>
        <taxon>Cyanophyceae</taxon>
        <taxon>Leptolyngbyales</taxon>
        <taxon>Leptolyngbyaceae</taxon>
        <taxon>Stenomitos</taxon>
    </lineage>
</organism>
<comment type="caution">
    <text evidence="2">The sequence shown here is derived from an EMBL/GenBank/DDBJ whole genome shotgun (WGS) entry which is preliminary data.</text>
</comment>
<evidence type="ECO:0000313" key="3">
    <source>
        <dbReference type="Proteomes" id="UP001476950"/>
    </source>
</evidence>
<accession>A0ABV0KPN6</accession>
<dbReference type="InterPro" id="IPR051276">
    <property type="entry name" value="Saccharopine_DH-like_oxidrdct"/>
</dbReference>
<proteinExistence type="predicted"/>
<evidence type="ECO:0000259" key="1">
    <source>
        <dbReference type="Pfam" id="PF03435"/>
    </source>
</evidence>
<keyword evidence="3" id="KW-1185">Reference proteome</keyword>
<dbReference type="PANTHER" id="PTHR12286">
    <property type="entry name" value="SACCHAROPINE DEHYDROGENASE-LIKE OXIDOREDUCTASE"/>
    <property type="match status" value="1"/>
</dbReference>
<dbReference type="RefSeq" id="WP_190449983.1">
    <property type="nucleotide sequence ID" value="NZ_JAMPLM010000029.1"/>
</dbReference>
<reference evidence="2 3" key="1">
    <citation type="submission" date="2022-04" db="EMBL/GenBank/DDBJ databases">
        <title>Positive selection, recombination, and allopatry shape intraspecific diversity of widespread and dominant cyanobacteria.</title>
        <authorList>
            <person name="Wei J."/>
            <person name="Shu W."/>
            <person name="Hu C."/>
        </authorList>
    </citation>
    <scope>NUCLEOTIDE SEQUENCE [LARGE SCALE GENOMIC DNA]</scope>
    <source>
        <strain evidence="2 3">AS-A4</strain>
    </source>
</reference>
<sequence>MSERAYDVVLYGASGFVGKQTVQYFANHASSEGVQWAIAGRNRQKLEAVRAEVGVGVEVLVADSQDQQAIDAIVAQTRVILNTAGPFALYANALVDACIRFRTHYVDITGETPWVKTLIDRYQAQAATDGTRIIPCCGFDSVPSDLGTYLVVRHLQREWGVPCKTVKAYFQAFGGFNGGTLASAMHLYDSSGATQMHDPFFLNPPASHSQAEVDRNRDPQTPTFDANLNTWVAPFFMGVVNTRIVRRSSALYQAWQEPYGPDFTYQEYLKFDEPLAWLKATGVTAGLGLFIGMLQQPQTRSLLQPILPKPGEGPSEQTMNEGWFACALVGTAIDGRQVRGLIRDQGDPGNRATVKFVCEAALCLALQTNELPGGQTRGGILTPATGLGDVLAERLRRVGMTLEVNL</sequence>
<gene>
    <name evidence="2" type="ORF">NDI38_22435</name>
</gene>
<dbReference type="Proteomes" id="UP001476950">
    <property type="component" value="Unassembled WGS sequence"/>
</dbReference>
<dbReference type="PANTHER" id="PTHR12286:SF5">
    <property type="entry name" value="SACCHAROPINE DEHYDROGENASE-LIKE OXIDOREDUCTASE"/>
    <property type="match status" value="1"/>
</dbReference>
<dbReference type="InterPro" id="IPR005097">
    <property type="entry name" value="Sacchrp_dh_NADP-bd"/>
</dbReference>
<dbReference type="Pfam" id="PF03435">
    <property type="entry name" value="Sacchrp_dh_NADP"/>
    <property type="match status" value="1"/>
</dbReference>
<feature type="domain" description="Saccharopine dehydrogenase NADP binding" evidence="1">
    <location>
        <begin position="8"/>
        <end position="133"/>
    </location>
</feature>
<name>A0ABV0KPN6_9CYAN</name>
<dbReference type="SUPFAM" id="SSF51735">
    <property type="entry name" value="NAD(P)-binding Rossmann-fold domains"/>
    <property type="match status" value="1"/>
</dbReference>
<dbReference type="EMBL" id="JAMPLM010000029">
    <property type="protein sequence ID" value="MEP1061194.1"/>
    <property type="molecule type" value="Genomic_DNA"/>
</dbReference>
<protein>
    <submittedName>
        <fullName evidence="2">Saccharopine dehydrogenase NADP-binding domain-containing protein</fullName>
    </submittedName>
</protein>
<dbReference type="Gene3D" id="3.40.50.720">
    <property type="entry name" value="NAD(P)-binding Rossmann-like Domain"/>
    <property type="match status" value="1"/>
</dbReference>
<dbReference type="InterPro" id="IPR036291">
    <property type="entry name" value="NAD(P)-bd_dom_sf"/>
</dbReference>
<evidence type="ECO:0000313" key="2">
    <source>
        <dbReference type="EMBL" id="MEP1061194.1"/>
    </source>
</evidence>